<organism evidence="8 9">
    <name type="scientific">Haloactinopolyspora alba</name>
    <dbReference type="NCBI Taxonomy" id="648780"/>
    <lineage>
        <taxon>Bacteria</taxon>
        <taxon>Bacillati</taxon>
        <taxon>Actinomycetota</taxon>
        <taxon>Actinomycetes</taxon>
        <taxon>Jiangellales</taxon>
        <taxon>Jiangellaceae</taxon>
        <taxon>Haloactinopolyspora</taxon>
    </lineage>
</organism>
<evidence type="ECO:0000256" key="5">
    <source>
        <dbReference type="ARBA" id="ARBA00023136"/>
    </source>
</evidence>
<dbReference type="PANTHER" id="PTHR32196">
    <property type="entry name" value="ABC TRANSPORTER PERMEASE PROTEIN YPHD-RELATED-RELATED"/>
    <property type="match status" value="1"/>
</dbReference>
<dbReference type="GO" id="GO:0005886">
    <property type="term" value="C:plasma membrane"/>
    <property type="evidence" value="ECO:0007669"/>
    <property type="project" value="UniProtKB-SubCell"/>
</dbReference>
<dbReference type="Pfam" id="PF02653">
    <property type="entry name" value="BPD_transp_2"/>
    <property type="match status" value="1"/>
</dbReference>
<evidence type="ECO:0000313" key="8">
    <source>
        <dbReference type="EMBL" id="PSL04695.1"/>
    </source>
</evidence>
<feature type="transmembrane region" description="Helical" evidence="7">
    <location>
        <begin position="155"/>
        <end position="173"/>
    </location>
</feature>
<evidence type="ECO:0000313" key="9">
    <source>
        <dbReference type="Proteomes" id="UP000243528"/>
    </source>
</evidence>
<evidence type="ECO:0000256" key="4">
    <source>
        <dbReference type="ARBA" id="ARBA00022989"/>
    </source>
</evidence>
<gene>
    <name evidence="8" type="ORF">CLV30_105161</name>
</gene>
<evidence type="ECO:0000256" key="2">
    <source>
        <dbReference type="ARBA" id="ARBA00022475"/>
    </source>
</evidence>
<evidence type="ECO:0000256" key="3">
    <source>
        <dbReference type="ARBA" id="ARBA00022692"/>
    </source>
</evidence>
<keyword evidence="5 7" id="KW-0472">Membrane</keyword>
<dbReference type="EMBL" id="PYGE01000005">
    <property type="protein sequence ID" value="PSL04695.1"/>
    <property type="molecule type" value="Genomic_DNA"/>
</dbReference>
<feature type="transmembrane region" description="Helical" evidence="7">
    <location>
        <begin position="51"/>
        <end position="70"/>
    </location>
</feature>
<keyword evidence="2" id="KW-1003">Cell membrane</keyword>
<comment type="caution">
    <text evidence="8">The sequence shown here is derived from an EMBL/GenBank/DDBJ whole genome shotgun (WGS) entry which is preliminary data.</text>
</comment>
<protein>
    <submittedName>
        <fullName evidence="8">Monosaccharide ABC transporter membrane protein (CUT2 family)</fullName>
    </submittedName>
</protein>
<reference evidence="8 9" key="1">
    <citation type="submission" date="2018-03" db="EMBL/GenBank/DDBJ databases">
        <title>Genomic Encyclopedia of Archaeal and Bacterial Type Strains, Phase II (KMG-II): from individual species to whole genera.</title>
        <authorList>
            <person name="Goeker M."/>
        </authorList>
    </citation>
    <scope>NUCLEOTIDE SEQUENCE [LARGE SCALE GENOMIC DNA]</scope>
    <source>
        <strain evidence="8 9">DSM 45211</strain>
    </source>
</reference>
<evidence type="ECO:0000256" key="1">
    <source>
        <dbReference type="ARBA" id="ARBA00004651"/>
    </source>
</evidence>
<dbReference type="InterPro" id="IPR001851">
    <property type="entry name" value="ABC_transp_permease"/>
</dbReference>
<dbReference type="AlphaFoldDB" id="A0A2P8E5E9"/>
<dbReference type="Proteomes" id="UP000243528">
    <property type="component" value="Unassembled WGS sequence"/>
</dbReference>
<feature type="transmembrane region" description="Helical" evidence="7">
    <location>
        <begin position="129"/>
        <end position="148"/>
    </location>
</feature>
<proteinExistence type="predicted"/>
<sequence>MSGPTMERAGAAPDRDPAKGASAGSPGPGPQPGSVRLGLGMRIAELAQRQGALVLLIVLCAVASVVFPSFATGANLSSIAVQASFMAVVALGMTFVILGGGIDLSVGSVFALGGVLAAWASQYGFVPALLVPLAVCGFIGLVQGLIIAKGGLAPFIVTLAGLLFARGLLLFITDEGTTTYKVPEGSAFLQLAQGELLGVGYSVWLLVVLFAIGALVLHRTSYGTTVLAIGGQEDAAELMGLPVVRTKVITYLVNGLLAGLGGALIASYTSSGVTVLGVGMELEVISAVVLGGTLLTGGAGTILGTLVGALLLQVIKNVINQVGSLNSNWQAVVSGTILLMVVSIQSYLARSRRG</sequence>
<feature type="transmembrane region" description="Helical" evidence="7">
    <location>
        <begin position="196"/>
        <end position="217"/>
    </location>
</feature>
<keyword evidence="3 7" id="KW-0812">Transmembrane</keyword>
<feature type="transmembrane region" description="Helical" evidence="7">
    <location>
        <begin position="327"/>
        <end position="348"/>
    </location>
</feature>
<name>A0A2P8E5E9_9ACTN</name>
<feature type="transmembrane region" description="Helical" evidence="7">
    <location>
        <begin position="248"/>
        <end position="268"/>
    </location>
</feature>
<dbReference type="GO" id="GO:0022857">
    <property type="term" value="F:transmembrane transporter activity"/>
    <property type="evidence" value="ECO:0007669"/>
    <property type="project" value="InterPro"/>
</dbReference>
<feature type="transmembrane region" description="Helical" evidence="7">
    <location>
        <begin position="288"/>
        <end position="315"/>
    </location>
</feature>
<feature type="region of interest" description="Disordered" evidence="6">
    <location>
        <begin position="1"/>
        <end position="31"/>
    </location>
</feature>
<comment type="subcellular location">
    <subcellularLocation>
        <location evidence="1">Cell membrane</location>
        <topology evidence="1">Multi-pass membrane protein</topology>
    </subcellularLocation>
</comment>
<evidence type="ECO:0000256" key="7">
    <source>
        <dbReference type="SAM" id="Phobius"/>
    </source>
</evidence>
<dbReference type="RefSeq" id="WP_240723300.1">
    <property type="nucleotide sequence ID" value="NZ_PYGE01000005.1"/>
</dbReference>
<accession>A0A2P8E5E9</accession>
<evidence type="ECO:0000256" key="6">
    <source>
        <dbReference type="SAM" id="MobiDB-lite"/>
    </source>
</evidence>
<dbReference type="PANTHER" id="PTHR32196:SF63">
    <property type="entry name" value="INNER MEMBRANE ABC TRANSPORTER PERMEASE PROTEIN YJFF"/>
    <property type="match status" value="1"/>
</dbReference>
<keyword evidence="4 7" id="KW-1133">Transmembrane helix</keyword>
<keyword evidence="9" id="KW-1185">Reference proteome</keyword>
<dbReference type="CDD" id="cd06579">
    <property type="entry name" value="TM_PBP1_transp_AraH_like"/>
    <property type="match status" value="1"/>
</dbReference>